<dbReference type="KEGG" id="nlo:107220905"/>
<dbReference type="PANTHER" id="PTHR28650:SF1">
    <property type="entry name" value="PHOSPHATIDYLINOSITOL-GLYCAN BIOSYNTHESIS CLASS X PROTEIN"/>
    <property type="match status" value="1"/>
</dbReference>
<keyword evidence="11" id="KW-1185">Reference proteome</keyword>
<evidence type="ECO:0000256" key="2">
    <source>
        <dbReference type="ARBA" id="ARBA00004687"/>
    </source>
</evidence>
<keyword evidence="10" id="KW-0732">Signal</keyword>
<dbReference type="Pfam" id="PF08320">
    <property type="entry name" value="PIG-X"/>
    <property type="match status" value="1"/>
</dbReference>
<keyword evidence="7" id="KW-1133">Transmembrane helix</keyword>
<feature type="chain" id="PRO_5044977985" description="Phosphatidylinositol-glycan biosynthesis class X protein" evidence="10">
    <location>
        <begin position="22"/>
        <end position="236"/>
    </location>
</feature>
<dbReference type="Proteomes" id="UP000829291">
    <property type="component" value="Chromosome 5"/>
</dbReference>
<dbReference type="GO" id="GO:0006506">
    <property type="term" value="P:GPI anchor biosynthetic process"/>
    <property type="evidence" value="ECO:0007669"/>
    <property type="project" value="UniProtKB-UniPathway"/>
</dbReference>
<accession>A0A6J0BLP1</accession>
<evidence type="ECO:0000256" key="9">
    <source>
        <dbReference type="ARBA" id="ARBA00023180"/>
    </source>
</evidence>
<evidence type="ECO:0000256" key="7">
    <source>
        <dbReference type="ARBA" id="ARBA00022989"/>
    </source>
</evidence>
<evidence type="ECO:0000256" key="8">
    <source>
        <dbReference type="ARBA" id="ARBA00023136"/>
    </source>
</evidence>
<reference evidence="12" key="1">
    <citation type="submission" date="2025-08" db="UniProtKB">
        <authorList>
            <consortium name="RefSeq"/>
        </authorList>
    </citation>
    <scope>IDENTIFICATION</scope>
    <source>
        <tissue evidence="12">Thorax and Abdomen</tissue>
    </source>
</reference>
<dbReference type="PANTHER" id="PTHR28650">
    <property type="entry name" value="PHOSPHATIDYLINOSITOL-GLYCAN BIOSYNTHESIS CLASS X PROTEIN"/>
    <property type="match status" value="1"/>
</dbReference>
<comment type="pathway">
    <text evidence="2 10">Glycolipid biosynthesis; glycosylphosphatidylinositol-anchor biosynthesis.</text>
</comment>
<evidence type="ECO:0000256" key="5">
    <source>
        <dbReference type="ARBA" id="ARBA00022692"/>
    </source>
</evidence>
<comment type="similarity">
    <text evidence="3 10">Belongs to the PIGX family.</text>
</comment>
<organism evidence="12">
    <name type="scientific">Neodiprion lecontei</name>
    <name type="common">Redheaded pine sawfly</name>
    <dbReference type="NCBI Taxonomy" id="441921"/>
    <lineage>
        <taxon>Eukaryota</taxon>
        <taxon>Metazoa</taxon>
        <taxon>Ecdysozoa</taxon>
        <taxon>Arthropoda</taxon>
        <taxon>Hexapoda</taxon>
        <taxon>Insecta</taxon>
        <taxon>Pterygota</taxon>
        <taxon>Neoptera</taxon>
        <taxon>Endopterygota</taxon>
        <taxon>Hymenoptera</taxon>
        <taxon>Tenthredinoidea</taxon>
        <taxon>Diprionidae</taxon>
        <taxon>Diprioninae</taxon>
        <taxon>Neodiprion</taxon>
    </lineage>
</organism>
<feature type="signal peptide" evidence="10">
    <location>
        <begin position="1"/>
        <end position="21"/>
    </location>
</feature>
<keyword evidence="5" id="KW-0812">Transmembrane</keyword>
<keyword evidence="4 10" id="KW-0337">GPI-anchor biosynthesis</keyword>
<dbReference type="OrthoDB" id="5546453at2759"/>
<evidence type="ECO:0000256" key="1">
    <source>
        <dbReference type="ARBA" id="ARBA00004389"/>
    </source>
</evidence>
<keyword evidence="8" id="KW-0472">Membrane</keyword>
<gene>
    <name evidence="12" type="primary">LOC107220905</name>
</gene>
<dbReference type="AlphaFoldDB" id="A0A6J0BLP1"/>
<dbReference type="InParanoid" id="A0A6J0BLP1"/>
<keyword evidence="9" id="KW-0325">Glycoprotein</keyword>
<evidence type="ECO:0000313" key="12">
    <source>
        <dbReference type="RefSeq" id="XP_015515167.2"/>
    </source>
</evidence>
<keyword evidence="6 10" id="KW-0256">Endoplasmic reticulum</keyword>
<dbReference type="UniPathway" id="UPA00196"/>
<evidence type="ECO:0000313" key="11">
    <source>
        <dbReference type="Proteomes" id="UP000829291"/>
    </source>
</evidence>
<dbReference type="RefSeq" id="XP_015515167.2">
    <property type="nucleotide sequence ID" value="XM_015659681.2"/>
</dbReference>
<name>A0A6J0BLP1_NEOLC</name>
<dbReference type="GO" id="GO:0005789">
    <property type="term" value="C:endoplasmic reticulum membrane"/>
    <property type="evidence" value="ECO:0007669"/>
    <property type="project" value="UniProtKB-SubCell"/>
</dbReference>
<comment type="function">
    <text evidence="10">Stabilizing subunit of the glycosylphosphatidylinositol-mannosyltransferase I complex which catalyzes the transfer of the first mannose, via an alpha-1,4 bond from a dolichol-phosphate-mannose (Dol-P-Man) to the glucosaminyl acyl phosphatidylinositol (GlcN-(acyl)PI) intermediate to generate alpha-D-Man-(1-&gt;4)-alpha-D-GlcN-(1-&gt;6)-(1-radyl,2-acyl-sn-glycero-3-phospho)-2-acyl-inositol and participates in the sixth step of the glycosylphosphatidylinositol-anchor biosynthesis. Probably acts by stabilizing the mannosyltransferase PIGM.</text>
</comment>
<evidence type="ECO:0000256" key="10">
    <source>
        <dbReference type="RuleBase" id="RU366056"/>
    </source>
</evidence>
<dbReference type="InterPro" id="IPR040039">
    <property type="entry name" value="PIGX"/>
</dbReference>
<sequence length="236" mass="26443">MHHNFKSFLFAALILQNFAISTSINATLDFDIIGEGFHRTFEYKVSVDGLENQQDCAVALHILLPSAIYVNVDEVADLQRVGKTLTCSVGGRNVELFAEMAEPQNVTICNLPKTWQTVLSLPIHQRYQFSQEYGGYIAIDIPHPKLLLGCKERLKHYRVSKIDLCSPCVDLALKWREIPFKMEHTKTVWLIPVGNTSYLNYVSYVTLLVTSLGAAAVLQTMLRLGSVSGGPRTKQN</sequence>
<evidence type="ECO:0000256" key="6">
    <source>
        <dbReference type="ARBA" id="ARBA00022824"/>
    </source>
</evidence>
<evidence type="ECO:0000256" key="3">
    <source>
        <dbReference type="ARBA" id="ARBA00010345"/>
    </source>
</evidence>
<dbReference type="SMART" id="SM00780">
    <property type="entry name" value="PIG-X"/>
    <property type="match status" value="1"/>
</dbReference>
<dbReference type="InterPro" id="IPR013233">
    <property type="entry name" value="PIG-X/PBN1"/>
</dbReference>
<comment type="subcellular location">
    <subcellularLocation>
        <location evidence="1 10">Endoplasmic reticulum membrane</location>
        <topology evidence="1 10">Single-pass membrane protein</topology>
    </subcellularLocation>
</comment>
<proteinExistence type="inferred from homology"/>
<dbReference type="GeneID" id="107220905"/>
<protein>
    <recommendedName>
        <fullName evidence="10">Phosphatidylinositol-glycan biosynthesis class X protein</fullName>
    </recommendedName>
</protein>
<evidence type="ECO:0000256" key="4">
    <source>
        <dbReference type="ARBA" id="ARBA00022502"/>
    </source>
</evidence>